<dbReference type="AlphaFoldDB" id="A0A6C0KYJ2"/>
<proteinExistence type="predicted"/>
<reference evidence="1" key="1">
    <citation type="journal article" date="2020" name="Nature">
        <title>Giant virus diversity and host interactions through global metagenomics.</title>
        <authorList>
            <person name="Schulz F."/>
            <person name="Roux S."/>
            <person name="Paez-Espino D."/>
            <person name="Jungbluth S."/>
            <person name="Walsh D.A."/>
            <person name="Denef V.J."/>
            <person name="McMahon K.D."/>
            <person name="Konstantinidis K.T."/>
            <person name="Eloe-Fadrosh E.A."/>
            <person name="Kyrpides N.C."/>
            <person name="Woyke T."/>
        </authorList>
    </citation>
    <scope>NUCLEOTIDE SEQUENCE</scope>
    <source>
        <strain evidence="1">GVMAG-S-3300013286-35</strain>
    </source>
</reference>
<evidence type="ECO:0000313" key="1">
    <source>
        <dbReference type="EMBL" id="QHU21737.1"/>
    </source>
</evidence>
<dbReference type="EMBL" id="MN740992">
    <property type="protein sequence ID" value="QHU21737.1"/>
    <property type="molecule type" value="Genomic_DNA"/>
</dbReference>
<accession>A0A6C0KYJ2</accession>
<name>A0A6C0KYJ2_9ZZZZ</name>
<organism evidence="1">
    <name type="scientific">viral metagenome</name>
    <dbReference type="NCBI Taxonomy" id="1070528"/>
    <lineage>
        <taxon>unclassified sequences</taxon>
        <taxon>metagenomes</taxon>
        <taxon>organismal metagenomes</taxon>
    </lineage>
</organism>
<dbReference type="SUPFAM" id="SSF57850">
    <property type="entry name" value="RING/U-box"/>
    <property type="match status" value="1"/>
</dbReference>
<protein>
    <submittedName>
        <fullName evidence="1">Uncharacterized protein</fullName>
    </submittedName>
</protein>
<sequence>MPCSICTLDVLDEEFKSELSCGCTIHTLCGLTQIQRDILNRPFDDMRCRSCNVVFFVNPDRQNNLIDDEMAVNRIETLKTQANFKKDFKALRAASAARKRSSSAFARILRERRRQFMDLHGPAIRALSEAKREAVAAAKLCEERVMWSRAEIKAKSAVTRFKRKYNLNYAECHVLKISFWRRWRDNPVYILRRGFHVKI</sequence>